<dbReference type="Gene3D" id="2.60.40.10">
    <property type="entry name" value="Immunoglobulins"/>
    <property type="match status" value="1"/>
</dbReference>
<dbReference type="EMBL" id="UOGD01000013">
    <property type="protein sequence ID" value="VAX15285.1"/>
    <property type="molecule type" value="Genomic_DNA"/>
</dbReference>
<proteinExistence type="predicted"/>
<dbReference type="InterPro" id="IPR013783">
    <property type="entry name" value="Ig-like_fold"/>
</dbReference>
<protein>
    <recommendedName>
        <fullName evidence="1">Secretion system C-terminal sorting domain-containing protein</fullName>
    </recommendedName>
</protein>
<gene>
    <name evidence="2" type="ORF">MNBD_IGNAVI01-1681</name>
</gene>
<evidence type="ECO:0000313" key="2">
    <source>
        <dbReference type="EMBL" id="VAX15285.1"/>
    </source>
</evidence>
<dbReference type="Pfam" id="PF18962">
    <property type="entry name" value="Por_Secre_tail"/>
    <property type="match status" value="1"/>
</dbReference>
<dbReference type="InterPro" id="IPR026444">
    <property type="entry name" value="Secre_tail"/>
</dbReference>
<reference evidence="2" key="1">
    <citation type="submission" date="2018-06" db="EMBL/GenBank/DDBJ databases">
        <authorList>
            <person name="Zhirakovskaya E."/>
        </authorList>
    </citation>
    <scope>NUCLEOTIDE SEQUENCE</scope>
</reference>
<organism evidence="2">
    <name type="scientific">hydrothermal vent metagenome</name>
    <dbReference type="NCBI Taxonomy" id="652676"/>
    <lineage>
        <taxon>unclassified sequences</taxon>
        <taxon>metagenomes</taxon>
        <taxon>ecological metagenomes</taxon>
    </lineage>
</organism>
<dbReference type="AlphaFoldDB" id="A0A3B1C9E3"/>
<dbReference type="NCBIfam" id="TIGR04183">
    <property type="entry name" value="Por_Secre_tail"/>
    <property type="match status" value="1"/>
</dbReference>
<dbReference type="Gene3D" id="2.60.40.4070">
    <property type="match status" value="1"/>
</dbReference>
<feature type="domain" description="Secretion system C-terminal sorting" evidence="1">
    <location>
        <begin position="297"/>
        <end position="373"/>
    </location>
</feature>
<name>A0A3B1C9E3_9ZZZZ</name>
<accession>A0A3B1C9E3</accession>
<sequence length="375" mass="42344">MKYILLTLFIMSLLFGISAAQTANLRFVEVLNDGTNYDVKLQIQGNPLFKLGSSNLKFNFNNADLANPVLLVSHNFNNAPIYFEITITEPKPGIASANIELGFPNFGTDVPNTWTDIVTIRFTILSTVASTQLTWRNMNPPETDNPTVIFLDDETNQVTQGIFNSLDTSPLPVELTSFSLAQKDENTLLLNWETATEMNNYGFEIERSVSTQTVTTKKEDDSEELNEEEHDWEKIGFVEGHGNSNSPNSYNFVDEDLTGGNHFTYRLKQIDIDGAYEYSDLVELNIVPKKYELSQNYPNPFNPSTTIKFSLPKNGNVRLDIYNMLGERVTTLIDKEMDAGFQSIQFNASNLASGVYFYMLQSGKYIQSKKMIILK</sequence>
<evidence type="ECO:0000259" key="1">
    <source>
        <dbReference type="Pfam" id="PF18962"/>
    </source>
</evidence>